<dbReference type="SUPFAM" id="SSF111369">
    <property type="entry name" value="HlyD-like secretion proteins"/>
    <property type="match status" value="1"/>
</dbReference>
<keyword evidence="14" id="KW-1185">Reference proteome</keyword>
<feature type="coiled-coil region" evidence="10">
    <location>
        <begin position="295"/>
        <end position="322"/>
    </location>
</feature>
<evidence type="ECO:0000256" key="10">
    <source>
        <dbReference type="SAM" id="Coils"/>
    </source>
</evidence>
<dbReference type="InterPro" id="IPR059040">
    <property type="entry name" value="HH_CyaD-like"/>
</dbReference>
<keyword evidence="4 9" id="KW-1003">Cell membrane</keyword>
<evidence type="ECO:0000313" key="14">
    <source>
        <dbReference type="Proteomes" id="UP001334732"/>
    </source>
</evidence>
<dbReference type="InterPro" id="IPR058982">
    <property type="entry name" value="Beta-barrel_AprE"/>
</dbReference>
<feature type="coiled-coil region" evidence="10">
    <location>
        <begin position="193"/>
        <end position="227"/>
    </location>
</feature>
<keyword evidence="3 9" id="KW-0813">Transport</keyword>
<dbReference type="RefSeq" id="WP_324779514.1">
    <property type="nucleotide sequence ID" value="NZ_CP141769.1"/>
</dbReference>
<keyword evidence="5 9" id="KW-0997">Cell inner membrane</keyword>
<name>A0ABZ1CKZ9_9PROT</name>
<dbReference type="Gene3D" id="1.10.287.470">
    <property type="entry name" value="Helix hairpin bin"/>
    <property type="match status" value="1"/>
</dbReference>
<comment type="similarity">
    <text evidence="2 9">Belongs to the membrane fusion protein (MFP) (TC 8.A.1) family.</text>
</comment>
<evidence type="ECO:0000259" key="11">
    <source>
        <dbReference type="Pfam" id="PF25988"/>
    </source>
</evidence>
<reference evidence="13 14" key="1">
    <citation type="submission" date="2023-12" db="EMBL/GenBank/DDBJ databases">
        <title>Thiobacillus sedimentum sp. nov., a chemolithoautotrophic sulfur-oxidizing bacterium isolated from freshwater sediment.</title>
        <authorList>
            <person name="Luo J."/>
            <person name="Dai C."/>
        </authorList>
    </citation>
    <scope>NUCLEOTIDE SEQUENCE [LARGE SCALE GENOMIC DNA]</scope>
    <source>
        <strain evidence="13 14">SCUT-2</strain>
    </source>
</reference>
<dbReference type="PRINTS" id="PR01490">
    <property type="entry name" value="RTXTOXIND"/>
</dbReference>
<evidence type="ECO:0000256" key="3">
    <source>
        <dbReference type="ARBA" id="ARBA00022448"/>
    </source>
</evidence>
<dbReference type="Gene3D" id="2.40.30.170">
    <property type="match status" value="1"/>
</dbReference>
<evidence type="ECO:0000256" key="2">
    <source>
        <dbReference type="ARBA" id="ARBA00009477"/>
    </source>
</evidence>
<dbReference type="PANTHER" id="PTHR30386">
    <property type="entry name" value="MEMBRANE FUSION SUBUNIT OF EMRAB-TOLC MULTIDRUG EFFLUX PUMP"/>
    <property type="match status" value="1"/>
</dbReference>
<protein>
    <recommendedName>
        <fullName evidence="9">Membrane fusion protein (MFP) family protein</fullName>
    </recommendedName>
</protein>
<dbReference type="Pfam" id="PF25988">
    <property type="entry name" value="HH_CyaD"/>
    <property type="match status" value="1"/>
</dbReference>
<keyword evidence="6 9" id="KW-0812">Transmembrane</keyword>
<organism evidence="13 14">
    <name type="scientific">Thiobacillus sedimenti</name>
    <dbReference type="NCBI Taxonomy" id="3110231"/>
    <lineage>
        <taxon>Bacteria</taxon>
        <taxon>Pseudomonadati</taxon>
        <taxon>Pseudomonadota</taxon>
        <taxon>Betaproteobacteria</taxon>
        <taxon>Nitrosomonadales</taxon>
        <taxon>Thiobacillaceae</taxon>
        <taxon>Thiobacillus</taxon>
    </lineage>
</organism>
<keyword evidence="8 9" id="KW-0472">Membrane</keyword>
<dbReference type="PANTHER" id="PTHR30386:SF27">
    <property type="entry name" value="MEMBRANE FUSION PROTEIN (MFP) FAMILY PROTEIN"/>
    <property type="match status" value="1"/>
</dbReference>
<dbReference type="EMBL" id="CP141769">
    <property type="protein sequence ID" value="WRS38982.1"/>
    <property type="molecule type" value="Genomic_DNA"/>
</dbReference>
<comment type="subcellular location">
    <subcellularLocation>
        <location evidence="1 9">Cell inner membrane</location>
        <topology evidence="1 9">Single-pass membrane protein</topology>
    </subcellularLocation>
</comment>
<evidence type="ECO:0000256" key="8">
    <source>
        <dbReference type="ARBA" id="ARBA00023136"/>
    </source>
</evidence>
<dbReference type="Gene3D" id="2.40.50.100">
    <property type="match status" value="1"/>
</dbReference>
<dbReference type="NCBIfam" id="TIGR01843">
    <property type="entry name" value="type_I_hlyD"/>
    <property type="match status" value="1"/>
</dbReference>
<evidence type="ECO:0000256" key="4">
    <source>
        <dbReference type="ARBA" id="ARBA00022475"/>
    </source>
</evidence>
<keyword evidence="7 9" id="KW-1133">Transmembrane helix</keyword>
<dbReference type="Pfam" id="PF26002">
    <property type="entry name" value="Beta-barrel_AprE"/>
    <property type="match status" value="1"/>
</dbReference>
<keyword evidence="10" id="KW-0175">Coiled coil</keyword>
<dbReference type="PROSITE" id="PS00543">
    <property type="entry name" value="HLYD_FAMILY"/>
    <property type="match status" value="1"/>
</dbReference>
<evidence type="ECO:0000256" key="1">
    <source>
        <dbReference type="ARBA" id="ARBA00004377"/>
    </source>
</evidence>
<sequence>MKRHAIAHLWARYATVFRHAWARRKEMGSPSLRLHEAQFLPAALSLRDTPVHPLPRITLWMIMAFALIALMWAVLGRIDVVATAVGKIIPSDRTKVIQPMETAVVKAIYVRDGQLVEAGQVLIELDATTATADSERLRNEALSARLEALRAQAMLFAMASGKPPQLDVSKSKAIDGVDAARMLAEQGQVSSQFQEYEARQLQLQSEIARHKAEFHTTQEQVTKLEQTAPIARQRAQDYQRLARENFISKYGYLEREQARIEQEQDLAASRAKLTEIRAAQMEAQRQQATLTAETRRQLLEQFNLATQKAASLEQELVKAEQRSRLMHLTAPVAGTVQQLAINTVGGVVTPAQPLMVIVPKENVLEVEAMLPNKDIGFVNPGQDAEIKVETFPFTKYGTLHGKVAQVSSDAIQDENRGLIYSTRVKLAQDTLRVENKLVRLSPGMAVTVEVKTGTRRVIEYFLSPLIQATSESLRER</sequence>
<dbReference type="InterPro" id="IPR010129">
    <property type="entry name" value="T1SS_HlyD"/>
</dbReference>
<evidence type="ECO:0000259" key="12">
    <source>
        <dbReference type="Pfam" id="PF26002"/>
    </source>
</evidence>
<evidence type="ECO:0000256" key="9">
    <source>
        <dbReference type="RuleBase" id="RU365093"/>
    </source>
</evidence>
<evidence type="ECO:0000256" key="5">
    <source>
        <dbReference type="ARBA" id="ARBA00022519"/>
    </source>
</evidence>
<evidence type="ECO:0000256" key="6">
    <source>
        <dbReference type="ARBA" id="ARBA00022692"/>
    </source>
</evidence>
<accession>A0ABZ1CKZ9</accession>
<evidence type="ECO:0000256" key="7">
    <source>
        <dbReference type="ARBA" id="ARBA00022989"/>
    </source>
</evidence>
<feature type="domain" description="CyaD-like alpha-helical hairpin" evidence="11">
    <location>
        <begin position="126"/>
        <end position="326"/>
    </location>
</feature>
<dbReference type="InterPro" id="IPR050739">
    <property type="entry name" value="MFP"/>
</dbReference>
<evidence type="ECO:0000313" key="13">
    <source>
        <dbReference type="EMBL" id="WRS38982.1"/>
    </source>
</evidence>
<proteinExistence type="inferred from homology"/>
<dbReference type="InterPro" id="IPR006144">
    <property type="entry name" value="Secretion_HlyD_CS"/>
</dbReference>
<dbReference type="Proteomes" id="UP001334732">
    <property type="component" value="Chromosome"/>
</dbReference>
<gene>
    <name evidence="13" type="ORF">VA613_13370</name>
</gene>
<feature type="transmembrane region" description="Helical" evidence="9">
    <location>
        <begin position="57"/>
        <end position="75"/>
    </location>
</feature>
<feature type="domain" description="AprE-like beta-barrel" evidence="12">
    <location>
        <begin position="364"/>
        <end position="453"/>
    </location>
</feature>